<evidence type="ECO:0000256" key="6">
    <source>
        <dbReference type="ARBA" id="ARBA00022692"/>
    </source>
</evidence>
<dbReference type="RefSeq" id="WP_101900440.1">
    <property type="nucleotide sequence ID" value="NZ_CP025491.2"/>
</dbReference>
<keyword evidence="6 11" id="KW-0812">Transmembrane</keyword>
<evidence type="ECO:0000256" key="3">
    <source>
        <dbReference type="ARBA" id="ARBA00022475"/>
    </source>
</evidence>
<dbReference type="EMBL" id="CP025491">
    <property type="protein sequence ID" value="AUH72882.1"/>
    <property type="molecule type" value="Genomic_DNA"/>
</dbReference>
<dbReference type="Pfam" id="PF12019">
    <property type="entry name" value="GspH"/>
    <property type="match status" value="1"/>
</dbReference>
<evidence type="ECO:0000256" key="7">
    <source>
        <dbReference type="ARBA" id="ARBA00022989"/>
    </source>
</evidence>
<evidence type="ECO:0000256" key="5">
    <source>
        <dbReference type="ARBA" id="ARBA00022519"/>
    </source>
</evidence>
<dbReference type="InterPro" id="IPR022346">
    <property type="entry name" value="T2SS_GspH"/>
</dbReference>
<keyword evidence="7 11" id="KW-1133">Transmembrane helix</keyword>
<sequence>MKARGFTLLELLITMTLFASLLTISISSYSYFMRKNEQQIIIDELRNAMQYAKVQAMINGNSVFLMPLDVSLNWSKGMTLNFLNKQTNQVEVIYQWQWSHPRWSLHWIGVSSDNKIVFSHNPSQAMCNGHFSLINNNTHEQITLTLNRLGRIRVSNNLSLKQ</sequence>
<dbReference type="GO" id="GO:0015627">
    <property type="term" value="C:type II protein secretion system complex"/>
    <property type="evidence" value="ECO:0007669"/>
    <property type="project" value="InterPro"/>
</dbReference>
<dbReference type="NCBIfam" id="TIGR02532">
    <property type="entry name" value="IV_pilin_GFxxxE"/>
    <property type="match status" value="1"/>
</dbReference>
<evidence type="ECO:0000256" key="10">
    <source>
        <dbReference type="ARBA" id="ARBA00030775"/>
    </source>
</evidence>
<protein>
    <recommendedName>
        <fullName evidence="2">Type II secretion system protein H</fullName>
    </recommendedName>
    <alternativeName>
        <fullName evidence="10">General secretion pathway protein H</fullName>
    </alternativeName>
</protein>
<evidence type="ECO:0000313" key="13">
    <source>
        <dbReference type="EMBL" id="AUH72882.1"/>
    </source>
</evidence>
<evidence type="ECO:0000259" key="12">
    <source>
        <dbReference type="Pfam" id="PF12019"/>
    </source>
</evidence>
<evidence type="ECO:0000256" key="11">
    <source>
        <dbReference type="SAM" id="Phobius"/>
    </source>
</evidence>
<dbReference type="GO" id="GO:0005886">
    <property type="term" value="C:plasma membrane"/>
    <property type="evidence" value="ECO:0007669"/>
    <property type="project" value="UniProtKB-SubCell"/>
</dbReference>
<keyword evidence="3" id="KW-1003">Cell membrane</keyword>
<keyword evidence="14" id="KW-1185">Reference proteome</keyword>
<dbReference type="Pfam" id="PF07963">
    <property type="entry name" value="N_methyl"/>
    <property type="match status" value="1"/>
</dbReference>
<reference evidence="13 14" key="1">
    <citation type="submission" date="2017-12" db="EMBL/GenBank/DDBJ databases">
        <title>Legionella sainthelensi LA01-117, whole genome sequence of a clinical isolate from New Zealand.</title>
        <authorList>
            <person name="Cree S.L."/>
            <person name="Slow S."/>
            <person name="Kennedy M.A."/>
            <person name="Murdoch D.R."/>
            <person name="Biggs P.J."/>
            <person name="Anderson T."/>
        </authorList>
    </citation>
    <scope>NUCLEOTIDE SEQUENCE [LARGE SCALE GENOMIC DNA]</scope>
    <source>
        <strain evidence="13 14">LA01-117</strain>
    </source>
</reference>
<evidence type="ECO:0000256" key="1">
    <source>
        <dbReference type="ARBA" id="ARBA00004377"/>
    </source>
</evidence>
<dbReference type="AlphaFoldDB" id="A0A2H5FMW7"/>
<dbReference type="InterPro" id="IPR012902">
    <property type="entry name" value="N_methyl_site"/>
</dbReference>
<organism evidence="13 14">
    <name type="scientific">Legionella sainthelensi</name>
    <dbReference type="NCBI Taxonomy" id="28087"/>
    <lineage>
        <taxon>Bacteria</taxon>
        <taxon>Pseudomonadati</taxon>
        <taxon>Pseudomonadota</taxon>
        <taxon>Gammaproteobacteria</taxon>
        <taxon>Legionellales</taxon>
        <taxon>Legionellaceae</taxon>
        <taxon>Legionella</taxon>
    </lineage>
</organism>
<evidence type="ECO:0000256" key="9">
    <source>
        <dbReference type="ARBA" id="ARBA00025772"/>
    </source>
</evidence>
<dbReference type="KEGG" id="lsh:CAB17_13175"/>
<name>A0A2H5FMW7_9GAMM</name>
<gene>
    <name evidence="13" type="ORF">CAB17_13175</name>
</gene>
<keyword evidence="4" id="KW-0488">Methylation</keyword>
<proteinExistence type="inferred from homology"/>
<dbReference type="GO" id="GO:0015628">
    <property type="term" value="P:protein secretion by the type II secretion system"/>
    <property type="evidence" value="ECO:0007669"/>
    <property type="project" value="InterPro"/>
</dbReference>
<comment type="subcellular location">
    <subcellularLocation>
        <location evidence="1">Cell inner membrane</location>
        <topology evidence="1">Single-pass membrane protein</topology>
    </subcellularLocation>
</comment>
<evidence type="ECO:0000313" key="14">
    <source>
        <dbReference type="Proteomes" id="UP000234343"/>
    </source>
</evidence>
<dbReference type="Proteomes" id="UP000234343">
    <property type="component" value="Chromosome"/>
</dbReference>
<evidence type="ECO:0000256" key="2">
    <source>
        <dbReference type="ARBA" id="ARBA00021549"/>
    </source>
</evidence>
<evidence type="ECO:0000256" key="4">
    <source>
        <dbReference type="ARBA" id="ARBA00022481"/>
    </source>
</evidence>
<dbReference type="PROSITE" id="PS00409">
    <property type="entry name" value="PROKAR_NTER_METHYL"/>
    <property type="match status" value="1"/>
</dbReference>
<dbReference type="SUPFAM" id="SSF54523">
    <property type="entry name" value="Pili subunits"/>
    <property type="match status" value="1"/>
</dbReference>
<comment type="similarity">
    <text evidence="9">Belongs to the GSP H family.</text>
</comment>
<dbReference type="InterPro" id="IPR045584">
    <property type="entry name" value="Pilin-like"/>
</dbReference>
<feature type="domain" description="General secretion pathway GspH" evidence="12">
    <location>
        <begin position="43"/>
        <end position="150"/>
    </location>
</feature>
<keyword evidence="8 11" id="KW-0472">Membrane</keyword>
<evidence type="ECO:0000256" key="8">
    <source>
        <dbReference type="ARBA" id="ARBA00023136"/>
    </source>
</evidence>
<dbReference type="Gene3D" id="3.55.40.10">
    <property type="entry name" value="minor pseudopilin epsh domain"/>
    <property type="match status" value="1"/>
</dbReference>
<keyword evidence="5" id="KW-0997">Cell inner membrane</keyword>
<feature type="transmembrane region" description="Helical" evidence="11">
    <location>
        <begin position="12"/>
        <end position="32"/>
    </location>
</feature>
<accession>A0A2H5FMW7</accession>